<dbReference type="EMBL" id="ML738357">
    <property type="protein sequence ID" value="KAE8310148.1"/>
    <property type="molecule type" value="Genomic_DNA"/>
</dbReference>
<dbReference type="Proteomes" id="UP000325433">
    <property type="component" value="Unassembled WGS sequence"/>
</dbReference>
<organism evidence="1 2">
    <name type="scientific">Aspergillus transmontanensis</name>
    <dbReference type="NCBI Taxonomy" id="1034304"/>
    <lineage>
        <taxon>Eukaryota</taxon>
        <taxon>Fungi</taxon>
        <taxon>Dikarya</taxon>
        <taxon>Ascomycota</taxon>
        <taxon>Pezizomycotina</taxon>
        <taxon>Eurotiomycetes</taxon>
        <taxon>Eurotiomycetidae</taxon>
        <taxon>Eurotiales</taxon>
        <taxon>Aspergillaceae</taxon>
        <taxon>Aspergillus</taxon>
        <taxon>Aspergillus subgen. Circumdati</taxon>
    </lineage>
</organism>
<dbReference type="AlphaFoldDB" id="A0A5N6VPP4"/>
<accession>A0A5N6VPP4</accession>
<name>A0A5N6VPP4_9EURO</name>
<dbReference type="PANTHER" id="PTHR41677:SF1">
    <property type="entry name" value="FE2OG DIOXYGENASE DOMAIN-CONTAINING PROTEIN"/>
    <property type="match status" value="1"/>
</dbReference>
<keyword evidence="2" id="KW-1185">Reference proteome</keyword>
<proteinExistence type="predicted"/>
<evidence type="ECO:0000313" key="2">
    <source>
        <dbReference type="Proteomes" id="UP000325433"/>
    </source>
</evidence>
<evidence type="ECO:0000313" key="1">
    <source>
        <dbReference type="EMBL" id="KAE8310148.1"/>
    </source>
</evidence>
<sequence length="343" mass="38447">MSTTTVAPPTIAHTVVGPVRLTGARPTNELPQWLIDEAKIEEKQSFDPKKHMNYQPPSKIYTMKEIGLEGQGISPNAVTAPFQLFNEEAIKQMRAEIFSKPVLDECQYTSAFVKNTIRGMGPARAPFISDAWRSPEVLSKISEVAGIDLIPAMNYEIAAINISVNDQTTTVVNNNTKSEDEDLPAFAWHWDSYPFVCVTMLSDCTGMVGGETALKTASGEIMKVRGPAMGTAVVMQGRYIEHQALKAFGGKERISMITSFRAKSPLVKDDCVLTGVRPISNVLELYREWSEYRLKVIEERIRAELENERQKQLGQRPFSISEMRTFLIHQREYLDATIAELIE</sequence>
<protein>
    <recommendedName>
        <fullName evidence="3">Fe2OG dioxygenase domain-containing protein</fullName>
    </recommendedName>
</protein>
<evidence type="ECO:0008006" key="3">
    <source>
        <dbReference type="Google" id="ProtNLM"/>
    </source>
</evidence>
<reference evidence="2" key="1">
    <citation type="submission" date="2019-04" db="EMBL/GenBank/DDBJ databases">
        <title>Friends and foes A comparative genomics studyof 23 Aspergillus species from section Flavi.</title>
        <authorList>
            <consortium name="DOE Joint Genome Institute"/>
            <person name="Kjaerbolling I."/>
            <person name="Vesth T."/>
            <person name="Frisvad J.C."/>
            <person name="Nybo J.L."/>
            <person name="Theobald S."/>
            <person name="Kildgaard S."/>
            <person name="Isbrandt T."/>
            <person name="Kuo A."/>
            <person name="Sato A."/>
            <person name="Lyhne E.K."/>
            <person name="Kogle M.E."/>
            <person name="Wiebenga A."/>
            <person name="Kun R.S."/>
            <person name="Lubbers R.J."/>
            <person name="Makela M.R."/>
            <person name="Barry K."/>
            <person name="Chovatia M."/>
            <person name="Clum A."/>
            <person name="Daum C."/>
            <person name="Haridas S."/>
            <person name="He G."/>
            <person name="LaButti K."/>
            <person name="Lipzen A."/>
            <person name="Mondo S."/>
            <person name="Riley R."/>
            <person name="Salamov A."/>
            <person name="Simmons B.A."/>
            <person name="Magnuson J.K."/>
            <person name="Henrissat B."/>
            <person name="Mortensen U.H."/>
            <person name="Larsen T.O."/>
            <person name="Devries R.P."/>
            <person name="Grigoriev I.V."/>
            <person name="Machida M."/>
            <person name="Baker S.E."/>
            <person name="Andersen M.R."/>
        </authorList>
    </citation>
    <scope>NUCLEOTIDE SEQUENCE [LARGE SCALE GENOMIC DNA]</scope>
    <source>
        <strain evidence="2">CBS 130015</strain>
    </source>
</reference>
<dbReference type="PANTHER" id="PTHR41677">
    <property type="entry name" value="YALI0B19030P"/>
    <property type="match status" value="1"/>
</dbReference>
<gene>
    <name evidence="1" type="ORF">BDV41DRAFT_590561</name>
</gene>